<evidence type="ECO:0000259" key="2">
    <source>
        <dbReference type="Pfam" id="PF00326"/>
    </source>
</evidence>
<evidence type="ECO:0000313" key="3">
    <source>
        <dbReference type="EMBL" id="PTQ75724.1"/>
    </source>
</evidence>
<dbReference type="InterPro" id="IPR001375">
    <property type="entry name" value="Peptidase_S9_cat"/>
</dbReference>
<protein>
    <submittedName>
        <fullName evidence="3">Dipeptidyl aminopeptidase/acylaminoacyl peptidase</fullName>
    </submittedName>
</protein>
<dbReference type="GO" id="GO:0006508">
    <property type="term" value="P:proteolysis"/>
    <property type="evidence" value="ECO:0007669"/>
    <property type="project" value="InterPro"/>
</dbReference>
<dbReference type="GO" id="GO:0004177">
    <property type="term" value="F:aminopeptidase activity"/>
    <property type="evidence" value="ECO:0007669"/>
    <property type="project" value="UniProtKB-KW"/>
</dbReference>
<dbReference type="SUPFAM" id="SSF53474">
    <property type="entry name" value="alpha/beta-Hydrolases"/>
    <property type="match status" value="1"/>
</dbReference>
<dbReference type="Proteomes" id="UP000244077">
    <property type="component" value="Unassembled WGS sequence"/>
</dbReference>
<dbReference type="InterPro" id="IPR029058">
    <property type="entry name" value="AB_hydrolase_fold"/>
</dbReference>
<proteinExistence type="predicted"/>
<dbReference type="InterPro" id="IPR011042">
    <property type="entry name" value="6-blade_b-propeller_TolB-like"/>
</dbReference>
<dbReference type="Pfam" id="PF00326">
    <property type="entry name" value="Peptidase_S9"/>
    <property type="match status" value="1"/>
</dbReference>
<feature type="domain" description="Peptidase S9 prolyl oligopeptidase catalytic" evidence="2">
    <location>
        <begin position="395"/>
        <end position="602"/>
    </location>
</feature>
<evidence type="ECO:0000256" key="1">
    <source>
        <dbReference type="ARBA" id="ARBA00022801"/>
    </source>
</evidence>
<keyword evidence="1" id="KW-0378">Hydrolase</keyword>
<dbReference type="RefSeq" id="WP_170109158.1">
    <property type="nucleotide sequence ID" value="NZ_QAOH01000001.1"/>
</dbReference>
<comment type="caution">
    <text evidence="3">The sequence shown here is derived from an EMBL/GenBank/DDBJ whole genome shotgun (WGS) entry which is preliminary data.</text>
</comment>
<dbReference type="AlphaFoldDB" id="A0A2T5HVX7"/>
<gene>
    <name evidence="3" type="ORF">C8N42_101265</name>
</gene>
<evidence type="ECO:0000313" key="4">
    <source>
        <dbReference type="Proteomes" id="UP000244077"/>
    </source>
</evidence>
<sequence>MHTNSNLARIWASYPTIWTPQVSGDGKWLVWAWAGITETANIWIVPTDGSASPRMLTDGADHFRVAHINRDGSRLILRQSQGSDEHEQLFILDVSDGATPEPLTPPQTDHYVFGASLHPKENALLFNANCDETGRGTEGSWLHVLDLNTGARRVLSRMTAVNENAPVIGMRGTRVLYHRNDDHPRGRQICAVNWDGSDDRCLYDPGPHLKASGSWIGAEGDLLIVAETATHDRLGLLSRDGVLRWLIDDPARHIEEAFACVDTRKVMVIAYEDGRLSPFILDIATGAETRFGMADHSTLPLDQLENSDWIAQTYMASGPDRLVRTDATGRVLNELAVCDDPNQPRTFATAQSVNWTSSDGEPVQGWLYQPGGTSRGLVVWVHGGPTAMSQDRVHSAIQYLVASGFTVLDPNYRGSTGFGLRFRNLIRADGWGGREQDDIRSGIEMLIAQGLAQPGRIGVAGQSYGGYSAWFAITRQRDLVDAACTICGMSDLFVDYANTAMPHLRDYSVEMLGGTPNEMPKAYAHGTLRDEFPHITGRLMIVHGLRDTNVSPENSRIASGDLMRLGIGHHLLTFADEGHGVTKTSNRAVLFANMGAFFDGAFVKAE</sequence>
<dbReference type="SUPFAM" id="SSF82171">
    <property type="entry name" value="DPP6 N-terminal domain-like"/>
    <property type="match status" value="1"/>
</dbReference>
<reference evidence="3 4" key="1">
    <citation type="submission" date="2018-04" db="EMBL/GenBank/DDBJ databases">
        <title>Genomic Encyclopedia of Archaeal and Bacterial Type Strains, Phase II (KMG-II): from individual species to whole genera.</title>
        <authorList>
            <person name="Goeker M."/>
        </authorList>
    </citation>
    <scope>NUCLEOTIDE SEQUENCE [LARGE SCALE GENOMIC DNA]</scope>
    <source>
        <strain evidence="3 4">DSM 100434</strain>
    </source>
</reference>
<dbReference type="Gene3D" id="3.40.50.1820">
    <property type="entry name" value="alpha/beta hydrolase"/>
    <property type="match status" value="1"/>
</dbReference>
<keyword evidence="3" id="KW-0031">Aminopeptidase</keyword>
<dbReference type="Gene3D" id="2.120.10.30">
    <property type="entry name" value="TolB, C-terminal domain"/>
    <property type="match status" value="1"/>
</dbReference>
<dbReference type="EMBL" id="QAOH01000001">
    <property type="protein sequence ID" value="PTQ75724.1"/>
    <property type="molecule type" value="Genomic_DNA"/>
</dbReference>
<keyword evidence="4" id="KW-1185">Reference proteome</keyword>
<dbReference type="GO" id="GO:0004252">
    <property type="term" value="F:serine-type endopeptidase activity"/>
    <property type="evidence" value="ECO:0007669"/>
    <property type="project" value="TreeGrafter"/>
</dbReference>
<organism evidence="3 4">
    <name type="scientific">Celeribacter persicus</name>
    <dbReference type="NCBI Taxonomy" id="1651082"/>
    <lineage>
        <taxon>Bacteria</taxon>
        <taxon>Pseudomonadati</taxon>
        <taxon>Pseudomonadota</taxon>
        <taxon>Alphaproteobacteria</taxon>
        <taxon>Rhodobacterales</taxon>
        <taxon>Roseobacteraceae</taxon>
        <taxon>Celeribacter</taxon>
    </lineage>
</organism>
<keyword evidence="3" id="KW-0645">Protease</keyword>
<name>A0A2T5HVX7_9RHOB</name>
<dbReference type="PANTHER" id="PTHR42776:SF27">
    <property type="entry name" value="DIPEPTIDYL PEPTIDASE FAMILY MEMBER 6"/>
    <property type="match status" value="1"/>
</dbReference>
<dbReference type="PANTHER" id="PTHR42776">
    <property type="entry name" value="SERINE PEPTIDASE S9 FAMILY MEMBER"/>
    <property type="match status" value="1"/>
</dbReference>
<accession>A0A2T5HVX7</accession>